<keyword evidence="2" id="KW-1185">Reference proteome</keyword>
<proteinExistence type="predicted"/>
<evidence type="ECO:0000313" key="2">
    <source>
        <dbReference type="Proteomes" id="UP000692954"/>
    </source>
</evidence>
<sequence length="354" mass="41676">MNSKEFDVFNIHKPHLCQSHNLKLQLVCSNPECEENGLICIDCLLKNHKNCKENIYKYDEYLTYIQSTMENVQSQKEKRFKDAQQILYSLGNLQPKLNELILQIQFEIETFLLQEKKNHENEIMKKLFQANSIEETDIIKDLIQNQDKYFLSEEEYLWESQGIKLVQSLTDILNDVDMEFIKKQQILDSQKYIKIKGIEDLKDLTCFIPKLRLELFQNNWEGIKSIFPKFVALNSLQITAIKSPLKANNLEEIISAIQYLPKLEKFKINLIGSTANEQTLKLILKIVSQKKLTEFGISFGYSQILSDDFIKQINQFKEQLKGIPKIYISNQLHEFTQQQQKLLQQCLSQIEFFE</sequence>
<evidence type="ECO:0000313" key="1">
    <source>
        <dbReference type="EMBL" id="CAD8054099.1"/>
    </source>
</evidence>
<gene>
    <name evidence="1" type="ORF">PSON_ATCC_30995.1.T0080087</name>
</gene>
<protein>
    <submittedName>
        <fullName evidence="1">Uncharacterized protein</fullName>
    </submittedName>
</protein>
<accession>A0A8S1KFJ5</accession>
<dbReference type="OrthoDB" id="296780at2759"/>
<dbReference type="EMBL" id="CAJJDN010000008">
    <property type="protein sequence ID" value="CAD8054099.1"/>
    <property type="molecule type" value="Genomic_DNA"/>
</dbReference>
<comment type="caution">
    <text evidence="1">The sequence shown here is derived from an EMBL/GenBank/DDBJ whole genome shotgun (WGS) entry which is preliminary data.</text>
</comment>
<organism evidence="1 2">
    <name type="scientific">Paramecium sonneborni</name>
    <dbReference type="NCBI Taxonomy" id="65129"/>
    <lineage>
        <taxon>Eukaryota</taxon>
        <taxon>Sar</taxon>
        <taxon>Alveolata</taxon>
        <taxon>Ciliophora</taxon>
        <taxon>Intramacronucleata</taxon>
        <taxon>Oligohymenophorea</taxon>
        <taxon>Peniculida</taxon>
        <taxon>Parameciidae</taxon>
        <taxon>Paramecium</taxon>
    </lineage>
</organism>
<dbReference type="AlphaFoldDB" id="A0A8S1KFJ5"/>
<name>A0A8S1KFJ5_9CILI</name>
<reference evidence="1" key="1">
    <citation type="submission" date="2021-01" db="EMBL/GenBank/DDBJ databases">
        <authorList>
            <consortium name="Genoscope - CEA"/>
            <person name="William W."/>
        </authorList>
    </citation>
    <scope>NUCLEOTIDE SEQUENCE</scope>
</reference>
<dbReference type="Proteomes" id="UP000692954">
    <property type="component" value="Unassembled WGS sequence"/>
</dbReference>